<evidence type="ECO:0000313" key="2">
    <source>
        <dbReference type="Proteomes" id="UP000035368"/>
    </source>
</evidence>
<protein>
    <submittedName>
        <fullName evidence="1">Uncharacterized protein</fullName>
    </submittedName>
</protein>
<dbReference type="EMBL" id="CP011541">
    <property type="protein sequence ID" value="AKK04270.1"/>
    <property type="molecule type" value="Genomic_DNA"/>
</dbReference>
<gene>
    <name evidence="1" type="ORF">CEPID_12235</name>
</gene>
<sequence>MERNQLLESLSADTLTEIQSQLSQRDVQLSFTPEPTVNIAGRTMLVELFVDDVTTTPKVQPMLLADEISSKQSKKLHQHGIWFADARGNMFLSGTGFLINIEGRRGNYQTHPNKPSSISLFTGRRSQVIALLLSYDELLNQSRRTIATAAGTSVGTVQQTLELLEATHYLHPGASAVYFPDKQQLLSAWARSYAAGLGHQTKLLTAEGEVPEIDEEFLLSGEAAVADLLINPQTADLYVADRTTAALTMAKHKWRQSQDGNLIFRRQFWHTPKREVPPAIVYADLISHDSPRLTEVAREYAIGRLGV</sequence>
<dbReference type="KEGG" id="cei:CEPID_12235"/>
<dbReference type="InterPro" id="IPR019238">
    <property type="entry name" value="AbiEi_2"/>
</dbReference>
<reference evidence="1 2" key="1">
    <citation type="submission" date="2015-05" db="EMBL/GenBank/DDBJ databases">
        <title>Complete genome sequence of Corynebacterium epidermidicanis DSM 45586, isolated from the skin of a dog suffering from pruritus.</title>
        <authorList>
            <person name="Ruckert C."/>
            <person name="Albersmeier A."/>
            <person name="Winkler A."/>
            <person name="Tauch A."/>
        </authorList>
    </citation>
    <scope>NUCLEOTIDE SEQUENCE [LARGE SCALE GENOMIC DNA]</scope>
    <source>
        <strain evidence="1 2">DSM 45586</strain>
    </source>
</reference>
<evidence type="ECO:0000313" key="1">
    <source>
        <dbReference type="EMBL" id="AKK04270.1"/>
    </source>
</evidence>
<organism evidence="1 2">
    <name type="scientific">Corynebacterium epidermidicanis</name>
    <dbReference type="NCBI Taxonomy" id="1050174"/>
    <lineage>
        <taxon>Bacteria</taxon>
        <taxon>Bacillati</taxon>
        <taxon>Actinomycetota</taxon>
        <taxon>Actinomycetes</taxon>
        <taxon>Mycobacteriales</taxon>
        <taxon>Corynebacteriaceae</taxon>
        <taxon>Corynebacterium</taxon>
    </lineage>
</organism>
<dbReference type="AlphaFoldDB" id="A0A0G3GUT0"/>
<dbReference type="PATRIC" id="fig|1050174.4.peg.2472"/>
<dbReference type="RefSeq" id="WP_047241137.1">
    <property type="nucleotide sequence ID" value="NZ_CP011541.1"/>
</dbReference>
<dbReference type="OrthoDB" id="6630012at2"/>
<dbReference type="STRING" id="1050174.CEPID_12235"/>
<accession>A0A0G3GUT0</accession>
<keyword evidence="2" id="KW-1185">Reference proteome</keyword>
<dbReference type="Pfam" id="PF09952">
    <property type="entry name" value="AbiEi_2"/>
    <property type="match status" value="1"/>
</dbReference>
<proteinExistence type="predicted"/>
<name>A0A0G3GUT0_9CORY</name>
<dbReference type="Proteomes" id="UP000035368">
    <property type="component" value="Chromosome"/>
</dbReference>